<proteinExistence type="predicted"/>
<reference evidence="2 3" key="1">
    <citation type="journal article" date="2011" name="PLoS Pathog.">
        <title>Endophytic Life Strategies Decoded by Genome and Transcriptome Analyses of the Mutualistic Root Symbiont Piriformospora indica.</title>
        <authorList>
            <person name="Zuccaro A."/>
            <person name="Lahrmann U."/>
            <person name="Guldener U."/>
            <person name="Langen G."/>
            <person name="Pfiffi S."/>
            <person name="Biedenkopf D."/>
            <person name="Wong P."/>
            <person name="Samans B."/>
            <person name="Grimm C."/>
            <person name="Basiewicz M."/>
            <person name="Murat C."/>
            <person name="Martin F."/>
            <person name="Kogel K.H."/>
        </authorList>
    </citation>
    <scope>NUCLEOTIDE SEQUENCE [LARGE SCALE GENOMIC DNA]</scope>
    <source>
        <strain evidence="2 3">DSM 11827</strain>
    </source>
</reference>
<accession>G4TT59</accession>
<evidence type="ECO:0000259" key="1">
    <source>
        <dbReference type="SMART" id="SM00225"/>
    </source>
</evidence>
<sequence>MAESGDPLENSTGGVIVRRSKTFFEGYGDFELQSSDGVVFQISRFLLAYSSPVFSDMFSLASPSKIKAEEGEEISDRSPNSQPIQVTEDALTLDLLLRHIDPRKNPAPLNEATISNLLEAARKYQLSTVMAWFETECVKYAEHPNKPNPGTSLMAHNPLMVLALASEYDLPIIASQAISTLITSDSTLLYKDVNIPLPLYRYVQCLREERVNWFIARIGIIANKLYRGKPVAPSICACHNTRTGWIHALTEVVLRTPKWANFESEIRSPLRRCRPGCGEWAGQIAEDISIWEHEANRVESILPPLP</sequence>
<dbReference type="Gene3D" id="3.30.710.10">
    <property type="entry name" value="Potassium Channel Kv1.1, Chain A"/>
    <property type="match status" value="1"/>
</dbReference>
<dbReference type="HOGENOM" id="CLU_079122_0_0_1"/>
<dbReference type="Pfam" id="PF00651">
    <property type="entry name" value="BTB"/>
    <property type="match status" value="1"/>
</dbReference>
<evidence type="ECO:0000313" key="2">
    <source>
        <dbReference type="EMBL" id="CCA74502.1"/>
    </source>
</evidence>
<dbReference type="Proteomes" id="UP000007148">
    <property type="component" value="Unassembled WGS sequence"/>
</dbReference>
<dbReference type="OrthoDB" id="3357985at2759"/>
<feature type="domain" description="BTB" evidence="1">
    <location>
        <begin position="28"/>
        <end position="141"/>
    </location>
</feature>
<evidence type="ECO:0000313" key="3">
    <source>
        <dbReference type="Proteomes" id="UP000007148"/>
    </source>
</evidence>
<organism evidence="2 3">
    <name type="scientific">Serendipita indica (strain DSM 11827)</name>
    <name type="common">Root endophyte fungus</name>
    <name type="synonym">Piriformospora indica</name>
    <dbReference type="NCBI Taxonomy" id="1109443"/>
    <lineage>
        <taxon>Eukaryota</taxon>
        <taxon>Fungi</taxon>
        <taxon>Dikarya</taxon>
        <taxon>Basidiomycota</taxon>
        <taxon>Agaricomycotina</taxon>
        <taxon>Agaricomycetes</taxon>
        <taxon>Sebacinales</taxon>
        <taxon>Serendipitaceae</taxon>
        <taxon>Serendipita</taxon>
    </lineage>
</organism>
<dbReference type="EMBL" id="CAFZ01000320">
    <property type="protein sequence ID" value="CCA74502.1"/>
    <property type="molecule type" value="Genomic_DNA"/>
</dbReference>
<dbReference type="AlphaFoldDB" id="G4TT59"/>
<protein>
    <recommendedName>
        <fullName evidence="1">BTB domain-containing protein</fullName>
    </recommendedName>
</protein>
<keyword evidence="3" id="KW-1185">Reference proteome</keyword>
<dbReference type="InterPro" id="IPR011333">
    <property type="entry name" value="SKP1/BTB/POZ_sf"/>
</dbReference>
<dbReference type="SMART" id="SM00225">
    <property type="entry name" value="BTB"/>
    <property type="match status" value="1"/>
</dbReference>
<comment type="caution">
    <text evidence="2">The sequence shown here is derived from an EMBL/GenBank/DDBJ whole genome shotgun (WGS) entry which is preliminary data.</text>
</comment>
<dbReference type="InterPro" id="IPR000210">
    <property type="entry name" value="BTB/POZ_dom"/>
</dbReference>
<name>G4TT59_SERID</name>
<dbReference type="eggNOG" id="ENOG502RC8W">
    <property type="taxonomic scope" value="Eukaryota"/>
</dbReference>
<dbReference type="SUPFAM" id="SSF54695">
    <property type="entry name" value="POZ domain"/>
    <property type="match status" value="1"/>
</dbReference>
<dbReference type="InParanoid" id="G4TT59"/>
<gene>
    <name evidence="2" type="ORF">PIIN_08454</name>
</gene>